<dbReference type="EMBL" id="CP051180">
    <property type="protein sequence ID" value="QIZ76353.1"/>
    <property type="molecule type" value="Genomic_DNA"/>
</dbReference>
<evidence type="ECO:0000313" key="8">
    <source>
        <dbReference type="EMBL" id="QIZ76353.1"/>
    </source>
</evidence>
<reference evidence="8 9" key="1">
    <citation type="submission" date="2020-04" db="EMBL/GenBank/DDBJ databases">
        <title>Ferrimonas sp. S7 isolated from sea water.</title>
        <authorList>
            <person name="Bae S.S."/>
            <person name="Baek K."/>
        </authorList>
    </citation>
    <scope>NUCLEOTIDE SEQUENCE [LARGE SCALE GENOMIC DNA]</scope>
    <source>
        <strain evidence="8 9">S7</strain>
    </source>
</reference>
<dbReference type="PANTHER" id="PTHR30250">
    <property type="entry name" value="PST FAMILY PREDICTED COLANIC ACID TRANSPORTER"/>
    <property type="match status" value="1"/>
</dbReference>
<feature type="transmembrane region" description="Helical" evidence="7">
    <location>
        <begin position="191"/>
        <end position="211"/>
    </location>
</feature>
<evidence type="ECO:0000313" key="9">
    <source>
        <dbReference type="Proteomes" id="UP000501602"/>
    </source>
</evidence>
<evidence type="ECO:0000256" key="2">
    <source>
        <dbReference type="ARBA" id="ARBA00007430"/>
    </source>
</evidence>
<keyword evidence="3" id="KW-1003">Cell membrane</keyword>
<comment type="similarity">
    <text evidence="2">Belongs to the polysaccharide synthase family.</text>
</comment>
<dbReference type="RefSeq" id="WP_168659613.1">
    <property type="nucleotide sequence ID" value="NZ_CP051180.1"/>
</dbReference>
<dbReference type="AlphaFoldDB" id="A0A6H1UDD0"/>
<evidence type="ECO:0000256" key="6">
    <source>
        <dbReference type="ARBA" id="ARBA00023136"/>
    </source>
</evidence>
<feature type="transmembrane region" description="Helical" evidence="7">
    <location>
        <begin position="300"/>
        <end position="322"/>
    </location>
</feature>
<organism evidence="8 9">
    <name type="scientific">Ferrimonas lipolytica</name>
    <dbReference type="NCBI Taxonomy" id="2724191"/>
    <lineage>
        <taxon>Bacteria</taxon>
        <taxon>Pseudomonadati</taxon>
        <taxon>Pseudomonadota</taxon>
        <taxon>Gammaproteobacteria</taxon>
        <taxon>Alteromonadales</taxon>
        <taxon>Ferrimonadaceae</taxon>
        <taxon>Ferrimonas</taxon>
    </lineage>
</organism>
<keyword evidence="6 7" id="KW-0472">Membrane</keyword>
<gene>
    <name evidence="8" type="ORF">HER31_05465</name>
</gene>
<name>A0A6H1UDD0_9GAMM</name>
<dbReference type="Pfam" id="PF13440">
    <property type="entry name" value="Polysacc_synt_3"/>
    <property type="match status" value="1"/>
</dbReference>
<feature type="transmembrane region" description="Helical" evidence="7">
    <location>
        <begin position="160"/>
        <end position="185"/>
    </location>
</feature>
<evidence type="ECO:0000256" key="7">
    <source>
        <dbReference type="SAM" id="Phobius"/>
    </source>
</evidence>
<accession>A0A6H1UDD0</accession>
<protein>
    <submittedName>
        <fullName evidence="8">Oligosaccharide flippase family protein</fullName>
    </submittedName>
</protein>
<evidence type="ECO:0000256" key="3">
    <source>
        <dbReference type="ARBA" id="ARBA00022475"/>
    </source>
</evidence>
<feature type="transmembrane region" description="Helical" evidence="7">
    <location>
        <begin position="392"/>
        <end position="410"/>
    </location>
</feature>
<feature type="transmembrane region" description="Helical" evidence="7">
    <location>
        <begin position="125"/>
        <end position="148"/>
    </location>
</feature>
<dbReference type="Proteomes" id="UP000501602">
    <property type="component" value="Chromosome"/>
</dbReference>
<keyword evidence="9" id="KW-1185">Reference proteome</keyword>
<dbReference type="PANTHER" id="PTHR30250:SF10">
    <property type="entry name" value="LIPOPOLYSACCHARIDE BIOSYNTHESIS PROTEIN WZXC"/>
    <property type="match status" value="1"/>
</dbReference>
<proteinExistence type="inferred from homology"/>
<sequence length="424" mass="46415">MISLQATQQQLAALFRHKGLFSNLSWMLLAEVAARLSRLVTVVCLGAYLTPVQYGTAMLAIVCNDLLRVFTRIGTGAKVIQCTSQQLPAFAGNAVTLQWAVCISLTVVQLFTAEMAANYYQNPQLVLPLQLMALCNLLYPLVTIRVFLLQRDNNMRYFAMATAITIIIENLGTALLVICGLGVMAVAYAKVAAALAWVVLFAWARVAHYPATFNRNCMRQLLGYSSKILTSELTKTLRLQIDTLFAAKILSPDLFGLYSFAKSAGVGLSQSLSNSYLSSLYPYLTQQQRHNALPASINKAYLIAAAISVIFMVQALLAPLYIELLFGQRWHDAASLMAILCLSAIPILFIDVTATIMRAKDQVSTEVMLSLYSLLVLATALMMLNTDIAQTLAMTVAISNMAVLITVMIFRGIKRGITRRDGGS</sequence>
<keyword evidence="5 7" id="KW-1133">Transmembrane helix</keyword>
<dbReference type="InterPro" id="IPR050833">
    <property type="entry name" value="Poly_Biosynth_Transport"/>
</dbReference>
<evidence type="ECO:0000256" key="1">
    <source>
        <dbReference type="ARBA" id="ARBA00004651"/>
    </source>
</evidence>
<keyword evidence="4 7" id="KW-0812">Transmembrane</keyword>
<feature type="transmembrane region" description="Helical" evidence="7">
    <location>
        <begin position="90"/>
        <end position="113"/>
    </location>
</feature>
<dbReference type="GO" id="GO:0005886">
    <property type="term" value="C:plasma membrane"/>
    <property type="evidence" value="ECO:0007669"/>
    <property type="project" value="UniProtKB-SubCell"/>
</dbReference>
<evidence type="ECO:0000256" key="5">
    <source>
        <dbReference type="ARBA" id="ARBA00022989"/>
    </source>
</evidence>
<evidence type="ECO:0000256" key="4">
    <source>
        <dbReference type="ARBA" id="ARBA00022692"/>
    </source>
</evidence>
<comment type="subcellular location">
    <subcellularLocation>
        <location evidence="1">Cell membrane</location>
        <topology evidence="1">Multi-pass membrane protein</topology>
    </subcellularLocation>
</comment>
<feature type="transmembrane region" description="Helical" evidence="7">
    <location>
        <begin position="334"/>
        <end position="357"/>
    </location>
</feature>
<dbReference type="KEGG" id="fes:HER31_05465"/>
<feature type="transmembrane region" description="Helical" evidence="7">
    <location>
        <begin position="369"/>
        <end position="386"/>
    </location>
</feature>